<proteinExistence type="predicted"/>
<accession>A0AAE9ACJ7</accession>
<protein>
    <submittedName>
        <fullName evidence="1">Uncharacterized protein</fullName>
    </submittedName>
</protein>
<organism evidence="1 2">
    <name type="scientific">Caenorhabditis briggsae</name>
    <dbReference type="NCBI Taxonomy" id="6238"/>
    <lineage>
        <taxon>Eukaryota</taxon>
        <taxon>Metazoa</taxon>
        <taxon>Ecdysozoa</taxon>
        <taxon>Nematoda</taxon>
        <taxon>Chromadorea</taxon>
        <taxon>Rhabditida</taxon>
        <taxon>Rhabditina</taxon>
        <taxon>Rhabditomorpha</taxon>
        <taxon>Rhabditoidea</taxon>
        <taxon>Rhabditidae</taxon>
        <taxon>Peloderinae</taxon>
        <taxon>Caenorhabditis</taxon>
    </lineage>
</organism>
<evidence type="ECO:0000313" key="1">
    <source>
        <dbReference type="EMBL" id="ULT96380.1"/>
    </source>
</evidence>
<evidence type="ECO:0000313" key="2">
    <source>
        <dbReference type="Proteomes" id="UP000827892"/>
    </source>
</evidence>
<name>A0AAE9ACJ7_CAEBR</name>
<sequence length="304" mass="33416">MSWIGDKNIVSMRESPGKYSPTTLINPIFSVDSSSLFGMKFAILLAALCGVAVAQFGTDNCNQAQFLACNSKLGDFWRTDTTTAWKDLATLDRITQSLIVSPYTIDSWINVCNGFSAFYGCLGQAQIRNCLGTVGLVGSGLDLNTAYAYQGFIADWDFKCGVGFWTMYERKVLTTCVESTYVNYQKETAAALTSYQTAITQDPANACKYAQTLMNAWQNTYMKGPCRTVNPAQAGWIGCQSAREYSNAQFRHCKHTTTCASPSSVDAVTRVNAETGKTEYETLPFYEIVNDKAVISQAASWISE</sequence>
<dbReference type="Proteomes" id="UP000827892">
    <property type="component" value="Chromosome IV"/>
</dbReference>
<dbReference type="AlphaFoldDB" id="A0AAE9ACJ7"/>
<dbReference type="PANTHER" id="PTHR34311">
    <property type="entry name" value="PROTEIN CBG21698-RELATED"/>
    <property type="match status" value="1"/>
</dbReference>
<dbReference type="PANTHER" id="PTHR34311:SF4">
    <property type="entry name" value="NEMATODE SPECIFIC PEPTIDE FAMILY"/>
    <property type="match status" value="1"/>
</dbReference>
<gene>
    <name evidence="1" type="ORF">L3Y34_004766</name>
</gene>
<dbReference type="EMBL" id="CP090894">
    <property type="protein sequence ID" value="ULT96380.1"/>
    <property type="molecule type" value="Genomic_DNA"/>
</dbReference>
<reference evidence="1 2" key="1">
    <citation type="submission" date="2022-05" db="EMBL/GenBank/DDBJ databases">
        <title>Chromosome-level reference genomes for two strains of Caenorhabditis briggsae: an improved platform for comparative genomics.</title>
        <authorList>
            <person name="Stevens L."/>
            <person name="Andersen E.C."/>
        </authorList>
    </citation>
    <scope>NUCLEOTIDE SEQUENCE [LARGE SCALE GENOMIC DNA]</scope>
    <source>
        <strain evidence="1">QX1410_ONT</strain>
        <tissue evidence="1">Whole-organism</tissue>
    </source>
</reference>